<reference evidence="2 3" key="1">
    <citation type="journal article" date="2019" name="Genome Biol. Evol.">
        <title>Insights into the evolution of the New World diploid cottons (Gossypium, subgenus Houzingenia) based on genome sequencing.</title>
        <authorList>
            <person name="Grover C.E."/>
            <person name="Arick M.A. 2nd"/>
            <person name="Thrash A."/>
            <person name="Conover J.L."/>
            <person name="Sanders W.S."/>
            <person name="Peterson D.G."/>
            <person name="Frelichowski J.E."/>
            <person name="Scheffler J.A."/>
            <person name="Scheffler B.E."/>
            <person name="Wendel J.F."/>
        </authorList>
    </citation>
    <scope>NUCLEOTIDE SEQUENCE [LARGE SCALE GENOMIC DNA]</scope>
    <source>
        <strain evidence="2">57</strain>
        <tissue evidence="2">Leaf</tissue>
    </source>
</reference>
<dbReference type="PANTHER" id="PTHR31286">
    <property type="entry name" value="GLYCINE-RICH CELL WALL STRUCTURAL PROTEIN 1.8-LIKE"/>
    <property type="match status" value="1"/>
</dbReference>
<evidence type="ECO:0000256" key="1">
    <source>
        <dbReference type="SAM" id="MobiDB-lite"/>
    </source>
</evidence>
<dbReference type="PANTHER" id="PTHR31286:SF99">
    <property type="entry name" value="DUF4283 DOMAIN-CONTAINING PROTEIN"/>
    <property type="match status" value="1"/>
</dbReference>
<accession>A0A7J8VEE0</accession>
<feature type="region of interest" description="Disordered" evidence="1">
    <location>
        <begin position="188"/>
        <end position="208"/>
    </location>
</feature>
<keyword evidence="3" id="KW-1185">Reference proteome</keyword>
<name>A0A7J8VEE0_9ROSI</name>
<sequence length="208" mass="23390">MARTIIAKHLGRKIGFNALFKFQDEGDFNKVLVGGPWVIFGQYLIARPWFSAPDNEVDIRKWRGCFARLTICLDLKKPLVTKVKINGRIQRVEYKSLPVVCFNCGLCGHNSDLCSGSKNKASDCGVHGEESVVENIGTQRCVEEENHGPWVLVDRRQSRRVLMIPLTMDGGNQLGQIKMRDLGKDFNANFGESGQKESNLGEERDDYA</sequence>
<evidence type="ECO:0000313" key="3">
    <source>
        <dbReference type="Proteomes" id="UP000593573"/>
    </source>
</evidence>
<dbReference type="EMBL" id="JABFAB010000009">
    <property type="protein sequence ID" value="MBA0660910.1"/>
    <property type="molecule type" value="Genomic_DNA"/>
</dbReference>
<comment type="caution">
    <text evidence="2">The sequence shown here is derived from an EMBL/GenBank/DDBJ whole genome shotgun (WGS) entry which is preliminary data.</text>
</comment>
<proteinExistence type="predicted"/>
<evidence type="ECO:0008006" key="4">
    <source>
        <dbReference type="Google" id="ProtNLM"/>
    </source>
</evidence>
<gene>
    <name evidence="2" type="ORF">Goklo_012852</name>
</gene>
<feature type="compositionally biased region" description="Basic and acidic residues" evidence="1">
    <location>
        <begin position="199"/>
        <end position="208"/>
    </location>
</feature>
<dbReference type="OrthoDB" id="1001733at2759"/>
<organism evidence="2 3">
    <name type="scientific">Gossypium klotzschianum</name>
    <dbReference type="NCBI Taxonomy" id="34286"/>
    <lineage>
        <taxon>Eukaryota</taxon>
        <taxon>Viridiplantae</taxon>
        <taxon>Streptophyta</taxon>
        <taxon>Embryophyta</taxon>
        <taxon>Tracheophyta</taxon>
        <taxon>Spermatophyta</taxon>
        <taxon>Magnoliopsida</taxon>
        <taxon>eudicotyledons</taxon>
        <taxon>Gunneridae</taxon>
        <taxon>Pentapetalae</taxon>
        <taxon>rosids</taxon>
        <taxon>malvids</taxon>
        <taxon>Malvales</taxon>
        <taxon>Malvaceae</taxon>
        <taxon>Malvoideae</taxon>
        <taxon>Gossypium</taxon>
    </lineage>
</organism>
<evidence type="ECO:0000313" key="2">
    <source>
        <dbReference type="EMBL" id="MBA0660910.1"/>
    </source>
</evidence>
<protein>
    <recommendedName>
        <fullName evidence="4">CCHC-type domain-containing protein</fullName>
    </recommendedName>
</protein>
<dbReference type="AlphaFoldDB" id="A0A7J8VEE0"/>
<dbReference type="InterPro" id="IPR040256">
    <property type="entry name" value="At4g02000-like"/>
</dbReference>
<dbReference type="Proteomes" id="UP000593573">
    <property type="component" value="Unassembled WGS sequence"/>
</dbReference>